<reference evidence="9 10" key="1">
    <citation type="journal article" date="2014" name="Genome Announc.">
        <title>Draft Genome Sequence of the Haloacid-Degrading Burkholderia caribensis Strain MBA4.</title>
        <authorList>
            <person name="Pan Y."/>
            <person name="Kong K.F."/>
            <person name="Tsang J.S."/>
        </authorList>
    </citation>
    <scope>NUCLEOTIDE SEQUENCE [LARGE SCALE GENOMIC DNA]</scope>
    <source>
        <strain evidence="9 10">MBA4</strain>
    </source>
</reference>
<evidence type="ECO:0000313" key="9">
    <source>
        <dbReference type="EMBL" id="ALL64695.1"/>
    </source>
</evidence>
<evidence type="ECO:0000256" key="1">
    <source>
        <dbReference type="ARBA" id="ARBA00001933"/>
    </source>
</evidence>
<dbReference type="PANTHER" id="PTHR11879">
    <property type="entry name" value="ASPARTATE AMINOTRANSFERASE"/>
    <property type="match status" value="1"/>
</dbReference>
<dbReference type="EMBL" id="CP012746">
    <property type="protein sequence ID" value="ALL64695.1"/>
    <property type="molecule type" value="Genomic_DNA"/>
</dbReference>
<dbReference type="GO" id="GO:0030170">
    <property type="term" value="F:pyridoxal phosphate binding"/>
    <property type="evidence" value="ECO:0007669"/>
    <property type="project" value="InterPro"/>
</dbReference>
<feature type="domain" description="Aminotransferase class I/classII large" evidence="8">
    <location>
        <begin position="116"/>
        <end position="480"/>
    </location>
</feature>
<evidence type="ECO:0000259" key="8">
    <source>
        <dbReference type="Pfam" id="PF00155"/>
    </source>
</evidence>
<dbReference type="InterPro" id="IPR015421">
    <property type="entry name" value="PyrdxlP-dep_Trfase_major"/>
</dbReference>
<dbReference type="PRINTS" id="PR00799">
    <property type="entry name" value="TRANSAMINASE"/>
</dbReference>
<accession>A0A0P0R9M1</accession>
<evidence type="ECO:0000313" key="10">
    <source>
        <dbReference type="Proteomes" id="UP000019146"/>
    </source>
</evidence>
<dbReference type="GO" id="GO:0033585">
    <property type="term" value="P:L-phenylalanine biosynthetic process from chorismate via phenylpyruvate"/>
    <property type="evidence" value="ECO:0007669"/>
    <property type="project" value="TreeGrafter"/>
</dbReference>
<evidence type="ECO:0000256" key="7">
    <source>
        <dbReference type="RuleBase" id="RU000481"/>
    </source>
</evidence>
<dbReference type="SUPFAM" id="SSF53383">
    <property type="entry name" value="PLP-dependent transferases"/>
    <property type="match status" value="1"/>
</dbReference>
<organism evidence="9 10">
    <name type="scientific">Paraburkholderia caribensis MBA4</name>
    <dbReference type="NCBI Taxonomy" id="1323664"/>
    <lineage>
        <taxon>Bacteria</taxon>
        <taxon>Pseudomonadati</taxon>
        <taxon>Pseudomonadota</taxon>
        <taxon>Betaproteobacteria</taxon>
        <taxon>Burkholderiales</taxon>
        <taxon>Burkholderiaceae</taxon>
        <taxon>Paraburkholderia</taxon>
    </lineage>
</organism>
<evidence type="ECO:0000256" key="5">
    <source>
        <dbReference type="ARBA" id="ARBA00022679"/>
    </source>
</evidence>
<dbReference type="KEGG" id="bcai:K788_0002207"/>
<dbReference type="Proteomes" id="UP000019146">
    <property type="component" value="Chromosome 1"/>
</dbReference>
<comment type="cofactor">
    <cofactor evidence="1 7">
        <name>pyridoxal 5'-phosphate</name>
        <dbReference type="ChEBI" id="CHEBI:597326"/>
    </cofactor>
</comment>
<dbReference type="AlphaFoldDB" id="A0A0P0R9M1"/>
<evidence type="ECO:0000256" key="6">
    <source>
        <dbReference type="ARBA" id="ARBA00022898"/>
    </source>
</evidence>
<evidence type="ECO:0000256" key="4">
    <source>
        <dbReference type="ARBA" id="ARBA00022576"/>
    </source>
</evidence>
<dbReference type="PANTHER" id="PTHR11879:SF37">
    <property type="entry name" value="AROMATIC-AMINO-ACID AMINOTRANSFERASE"/>
    <property type="match status" value="1"/>
</dbReference>
<evidence type="ECO:0000256" key="3">
    <source>
        <dbReference type="ARBA" id="ARBA00011738"/>
    </source>
</evidence>
<dbReference type="PROSITE" id="PS00105">
    <property type="entry name" value="AA_TRANSFER_CLASS_1"/>
    <property type="match status" value="1"/>
</dbReference>
<dbReference type="InterPro" id="IPR015422">
    <property type="entry name" value="PyrdxlP-dep_Trfase_small"/>
</dbReference>
<dbReference type="NCBIfam" id="NF006719">
    <property type="entry name" value="PRK09257.1"/>
    <property type="match status" value="1"/>
</dbReference>
<dbReference type="EC" id="2.6.1.-" evidence="7"/>
<dbReference type="FunFam" id="3.40.640.10:FF:000015">
    <property type="entry name" value="Aspartate aminotransferase"/>
    <property type="match status" value="1"/>
</dbReference>
<dbReference type="CDD" id="cd00609">
    <property type="entry name" value="AAT_like"/>
    <property type="match status" value="1"/>
</dbReference>
<name>A0A0P0R9M1_9BURK</name>
<comment type="subunit">
    <text evidence="3">Homodimer.</text>
</comment>
<dbReference type="InterPro" id="IPR000796">
    <property type="entry name" value="Asp_trans"/>
</dbReference>
<dbReference type="Pfam" id="PF00155">
    <property type="entry name" value="Aminotran_1_2"/>
    <property type="match status" value="1"/>
</dbReference>
<dbReference type="Gene3D" id="3.40.640.10">
    <property type="entry name" value="Type I PLP-dependent aspartate aminotransferase-like (Major domain)"/>
    <property type="match status" value="1"/>
</dbReference>
<gene>
    <name evidence="9" type="ORF">K788_0002207</name>
</gene>
<keyword evidence="5 7" id="KW-0808">Transferase</keyword>
<sequence>MRTRHENIARSLFSLQINPLAGRADVKNPGEIRYNGTLRASAAVGRKRRRNLNSGLSAAIAEPGRRTAHRFPGCIPSVPSFHYCRIIMSLFSAVELAPRDPILGLNEAFNADTRTTKVNLGVGVYTNEEGKIPLLRAVREAEKARIEAALPRGYLPIEGIGVYDAAVQKLLLGNDSPLIAAGRVVTAQALGGTGALKIGADFLKRVNPASKVAISDPSWENHRALFESAGFEVVSYPYYDAKTHGVNFEGMLSALNSYEAGTVVVLHACCHNPTGVDLTVDQWKQVVEVVKARALVPFLDIAYQGFGDGIDADAAAVRLFAQSELNVFVSSSFSKSFSLYGERVGALSIITGSKEEAARVLSQLKRVIRTNYSNPPTHGGAVVAAVLGSPELRATWETELGEMRDRIRAMRNGLVERLKAAGIDRDFSFVNAQRGMFSYSGLTAAQVDRLREEFGIYAVSTGRICVAALNTRNLDVVANAVAAVLK</sequence>
<dbReference type="InterPro" id="IPR004838">
    <property type="entry name" value="NHTrfase_class1_PyrdxlP-BS"/>
</dbReference>
<comment type="similarity">
    <text evidence="2 7">Belongs to the class-I pyridoxal-phosphate-dependent aminotransferase family.</text>
</comment>
<protein>
    <recommendedName>
        <fullName evidence="7">Aminotransferase</fullName>
        <ecNumber evidence="7">2.6.1.-</ecNumber>
    </recommendedName>
</protein>
<evidence type="ECO:0000256" key="2">
    <source>
        <dbReference type="ARBA" id="ARBA00007441"/>
    </source>
</evidence>
<dbReference type="GO" id="GO:0005829">
    <property type="term" value="C:cytosol"/>
    <property type="evidence" value="ECO:0007669"/>
    <property type="project" value="TreeGrafter"/>
</dbReference>
<keyword evidence="6" id="KW-0663">Pyridoxal phosphate</keyword>
<keyword evidence="4 7" id="KW-0032">Aminotransferase</keyword>
<dbReference type="InterPro" id="IPR004839">
    <property type="entry name" value="Aminotransferase_I/II_large"/>
</dbReference>
<dbReference type="GO" id="GO:0004838">
    <property type="term" value="F:L-tyrosine-2-oxoglutarate transaminase activity"/>
    <property type="evidence" value="ECO:0007669"/>
    <property type="project" value="TreeGrafter"/>
</dbReference>
<proteinExistence type="inferred from homology"/>
<dbReference type="InterPro" id="IPR015424">
    <property type="entry name" value="PyrdxlP-dep_Trfase"/>
</dbReference>
<dbReference type="GO" id="GO:0042802">
    <property type="term" value="F:identical protein binding"/>
    <property type="evidence" value="ECO:0007669"/>
    <property type="project" value="TreeGrafter"/>
</dbReference>
<dbReference type="Gene3D" id="3.90.1150.10">
    <property type="entry name" value="Aspartate Aminotransferase, domain 1"/>
    <property type="match status" value="1"/>
</dbReference>
<dbReference type="FunFam" id="3.90.1150.10:FF:000001">
    <property type="entry name" value="Aspartate aminotransferase"/>
    <property type="match status" value="1"/>
</dbReference>